<dbReference type="Pfam" id="PF02979">
    <property type="entry name" value="NHase_alpha"/>
    <property type="match status" value="1"/>
</dbReference>
<dbReference type="EMBL" id="AEJF01000051">
    <property type="protein sequence ID" value="KLU27199.1"/>
    <property type="molecule type" value="Genomic_DNA"/>
</dbReference>
<gene>
    <name evidence="3" type="ORF">EOS_05815</name>
</gene>
<evidence type="ECO:0000313" key="4">
    <source>
        <dbReference type="Proteomes" id="UP000035963"/>
    </source>
</evidence>
<dbReference type="InterPro" id="IPR004232">
    <property type="entry name" value="CN_Hdrtase_a/SCN_Hdrlase_g"/>
</dbReference>
<comment type="caution">
    <text evidence="3">The sequence shown here is derived from an EMBL/GenBank/DDBJ whole genome shotgun (WGS) entry which is preliminary data.</text>
</comment>
<dbReference type="PATRIC" id="fig|908627.4.peg.1289"/>
<evidence type="ECO:0000256" key="1">
    <source>
        <dbReference type="ARBA" id="ARBA00022723"/>
    </source>
</evidence>
<protein>
    <recommendedName>
        <fullName evidence="2">Nitrile hydratase alpha/Thiocyanate hydrolase gamma domain-containing protein</fullName>
    </recommendedName>
</protein>
<dbReference type="GO" id="GO:0046914">
    <property type="term" value="F:transition metal ion binding"/>
    <property type="evidence" value="ECO:0007669"/>
    <property type="project" value="InterPro"/>
</dbReference>
<dbReference type="AlphaFoldDB" id="A0A0J1D398"/>
<name>A0A0J1D398_9BURK</name>
<evidence type="ECO:0000313" key="3">
    <source>
        <dbReference type="EMBL" id="KLU27199.1"/>
    </source>
</evidence>
<reference evidence="3 4" key="1">
    <citation type="journal article" date="2015" name="Genome Announc.">
        <title>Draft Genome Sequence of Burkholderia sp. Strain PML1(12), an Ectomycorrhizosphere-Inhabiting Bacterium with Effective Mineral-Weathering Ability.</title>
        <authorList>
            <person name="Uroz S."/>
            <person name="Oger P."/>
        </authorList>
    </citation>
    <scope>NUCLEOTIDE SEQUENCE [LARGE SCALE GENOMIC DNA]</scope>
    <source>
        <strain evidence="4">PML1(12)</strain>
    </source>
</reference>
<dbReference type="Proteomes" id="UP000035963">
    <property type="component" value="Unassembled WGS sequence"/>
</dbReference>
<dbReference type="Gene3D" id="3.90.330.10">
    <property type="entry name" value="Nitrile hydratase alpha /Thiocyanate hydrolase gamma"/>
    <property type="match status" value="1"/>
</dbReference>
<feature type="domain" description="Nitrile hydratase alpha/Thiocyanate hydrolase gamma" evidence="2">
    <location>
        <begin position="17"/>
        <end position="71"/>
    </location>
</feature>
<dbReference type="InterPro" id="IPR036648">
    <property type="entry name" value="CN_Hdrase_a/SCN_Hdrase_g_sf"/>
</dbReference>
<organism evidence="3 4">
    <name type="scientific">Caballeronia mineralivorans PML1(12)</name>
    <dbReference type="NCBI Taxonomy" id="908627"/>
    <lineage>
        <taxon>Bacteria</taxon>
        <taxon>Pseudomonadati</taxon>
        <taxon>Pseudomonadota</taxon>
        <taxon>Betaproteobacteria</taxon>
        <taxon>Burkholderiales</taxon>
        <taxon>Burkholderiaceae</taxon>
        <taxon>Caballeronia</taxon>
    </lineage>
</organism>
<proteinExistence type="predicted"/>
<dbReference type="SUPFAM" id="SSF56209">
    <property type="entry name" value="Nitrile hydratase alpha chain"/>
    <property type="match status" value="1"/>
</dbReference>
<evidence type="ECO:0000259" key="2">
    <source>
        <dbReference type="Pfam" id="PF02979"/>
    </source>
</evidence>
<dbReference type="GO" id="GO:0003824">
    <property type="term" value="F:catalytic activity"/>
    <property type="evidence" value="ECO:0007669"/>
    <property type="project" value="InterPro"/>
</dbReference>
<keyword evidence="1" id="KW-0479">Metal-binding</keyword>
<accession>A0A0J1D398</accession>
<sequence length="102" mass="11088">MIVQGEALAAQKARIREQMAGIVLKCWQDPAFKAALLADPKAVLQAEGIQVNPDIEYVFVTDESPKLHFIIPAPPLTPPLTQSDMLQIARAGTQLILPSIIC</sequence>
<keyword evidence="4" id="KW-1185">Reference proteome</keyword>